<comment type="caution">
    <text evidence="13">The sequence shown here is derived from an EMBL/GenBank/DDBJ whole genome shotgun (WGS) entry which is preliminary data.</text>
</comment>
<dbReference type="OrthoDB" id="9775513at2"/>
<dbReference type="Gene3D" id="2.40.30.170">
    <property type="match status" value="1"/>
</dbReference>
<dbReference type="PANTHER" id="PTHR30386">
    <property type="entry name" value="MEMBRANE FUSION SUBUNIT OF EMRAB-TOLC MULTIDRUG EFFLUX PUMP"/>
    <property type="match status" value="1"/>
</dbReference>
<evidence type="ECO:0000256" key="10">
    <source>
        <dbReference type="SAM" id="Coils"/>
    </source>
</evidence>
<feature type="domain" description="AprE-like beta-barrel" evidence="12">
    <location>
        <begin position="336"/>
        <end position="426"/>
    </location>
</feature>
<dbReference type="GO" id="GO:0005886">
    <property type="term" value="C:plasma membrane"/>
    <property type="evidence" value="ECO:0007669"/>
    <property type="project" value="UniProtKB-SubCell"/>
</dbReference>
<evidence type="ECO:0000256" key="4">
    <source>
        <dbReference type="ARBA" id="ARBA00022475"/>
    </source>
</evidence>
<comment type="subcellular location">
    <subcellularLocation>
        <location evidence="1 9">Cell inner membrane</location>
        <topology evidence="1 9">Single-pass membrane protein</topology>
    </subcellularLocation>
</comment>
<dbReference type="Pfam" id="PF25994">
    <property type="entry name" value="HH_AprE"/>
    <property type="match status" value="1"/>
</dbReference>
<evidence type="ECO:0000256" key="8">
    <source>
        <dbReference type="ARBA" id="ARBA00023136"/>
    </source>
</evidence>
<keyword evidence="5 9" id="KW-0997">Cell inner membrane</keyword>
<keyword evidence="8 9" id="KW-0472">Membrane</keyword>
<protein>
    <recommendedName>
        <fullName evidence="9">Membrane fusion protein (MFP) family protein</fullName>
    </recommendedName>
</protein>
<proteinExistence type="inferred from homology"/>
<evidence type="ECO:0000256" key="6">
    <source>
        <dbReference type="ARBA" id="ARBA00022692"/>
    </source>
</evidence>
<dbReference type="InterPro" id="IPR010129">
    <property type="entry name" value="T1SS_HlyD"/>
</dbReference>
<evidence type="ECO:0000256" key="9">
    <source>
        <dbReference type="RuleBase" id="RU365093"/>
    </source>
</evidence>
<dbReference type="SUPFAM" id="SSF111369">
    <property type="entry name" value="HlyD-like secretion proteins"/>
    <property type="match status" value="1"/>
</dbReference>
<sequence length="449" mass="49507">MTQATAAPNPYLAGKVPIPLAPTDDRPIRRLGFLILLAAFGGFGGWAATAQIDSAAVAAGTVTVESYRKTVQHLEGGIVSEILVKDGDTVKEGDILLQMDGTQARAQLEIARVQYFSAQALESRLLAERKQTEIIAIPDELKAEDSDPRVREAISAEQQTFIARRTTLKGEISLLRQQIEQLQEQTRGLDALAKSKQQRITSYTNEANDFGQLAKQGFSDKLRQRELERAAAELEGERAQHLSDVSRAKLQIGQAELQILQLQKRFQSEVAEQLREVQAKLFDLRERMRALQDTVARTTVRAPASGKVVGMGVHTVGGVLSPGTPILDIVPQGEQLIVEAHVQVTDIDKMHPGLLADVRFSSFKSRTTPVLEGRVMTVSADRLVDRATNMPYYLARIQVPETEMSKLQQGQILVPGMPAEVFIKTGERTALQYLLQPLLDAAARSFREK</sequence>
<evidence type="ECO:0000259" key="11">
    <source>
        <dbReference type="Pfam" id="PF25994"/>
    </source>
</evidence>
<accession>A0A7U7J4H5</accession>
<dbReference type="RefSeq" id="WP_081756424.1">
    <property type="nucleotide sequence ID" value="NZ_CBTK010000256.1"/>
</dbReference>
<keyword evidence="14" id="KW-1185">Reference proteome</keyword>
<dbReference type="PRINTS" id="PR01490">
    <property type="entry name" value="RTXTOXIND"/>
</dbReference>
<evidence type="ECO:0000313" key="13">
    <source>
        <dbReference type="EMBL" id="CDH46280.1"/>
    </source>
</evidence>
<dbReference type="NCBIfam" id="TIGR01843">
    <property type="entry name" value="type_I_hlyD"/>
    <property type="match status" value="1"/>
</dbReference>
<dbReference type="Gene3D" id="2.40.50.100">
    <property type="match status" value="1"/>
</dbReference>
<evidence type="ECO:0000259" key="12">
    <source>
        <dbReference type="Pfam" id="PF26002"/>
    </source>
</evidence>
<keyword evidence="4 9" id="KW-1003">Cell membrane</keyword>
<feature type="transmembrane region" description="Helical" evidence="9">
    <location>
        <begin position="31"/>
        <end position="48"/>
    </location>
</feature>
<evidence type="ECO:0000256" key="3">
    <source>
        <dbReference type="ARBA" id="ARBA00022448"/>
    </source>
</evidence>
<keyword evidence="10" id="KW-0175">Coiled coil</keyword>
<dbReference type="EMBL" id="CBTK010000256">
    <property type="protein sequence ID" value="CDH46280.1"/>
    <property type="molecule type" value="Genomic_DNA"/>
</dbReference>
<feature type="coiled-coil region" evidence="10">
    <location>
        <begin position="165"/>
        <end position="199"/>
    </location>
</feature>
<evidence type="ECO:0000256" key="2">
    <source>
        <dbReference type="ARBA" id="ARBA00009477"/>
    </source>
</evidence>
<dbReference type="InterPro" id="IPR058781">
    <property type="entry name" value="HH_AprE-like"/>
</dbReference>
<evidence type="ECO:0000313" key="14">
    <source>
        <dbReference type="Proteomes" id="UP000019184"/>
    </source>
</evidence>
<dbReference type="Proteomes" id="UP000019184">
    <property type="component" value="Unassembled WGS sequence"/>
</dbReference>
<keyword evidence="7 9" id="KW-1133">Transmembrane helix</keyword>
<reference evidence="13 14" key="1">
    <citation type="journal article" date="2014" name="ISME J.">
        <title>Candidatus Competibacter-lineage genomes retrieved from metagenomes reveal functional metabolic diversity.</title>
        <authorList>
            <person name="McIlroy S.J."/>
            <person name="Albertsen M."/>
            <person name="Andresen E.K."/>
            <person name="Saunders A.M."/>
            <person name="Kristiansen R."/>
            <person name="Stokholm-Bjerregaard M."/>
            <person name="Nielsen K.L."/>
            <person name="Nielsen P.H."/>
        </authorList>
    </citation>
    <scope>NUCLEOTIDE SEQUENCE [LARGE SCALE GENOMIC DNA]</scope>
    <source>
        <strain evidence="13 14">Run_B_J11</strain>
    </source>
</reference>
<dbReference type="GO" id="GO:0015031">
    <property type="term" value="P:protein transport"/>
    <property type="evidence" value="ECO:0007669"/>
    <property type="project" value="InterPro"/>
</dbReference>
<gene>
    <name evidence="13" type="ORF">BN874_410003</name>
</gene>
<dbReference type="AlphaFoldDB" id="A0A7U7J4H5"/>
<comment type="similarity">
    <text evidence="2 9">Belongs to the membrane fusion protein (MFP) (TC 8.A.1) family.</text>
</comment>
<feature type="domain" description="AprE-like long alpha-helical hairpin" evidence="11">
    <location>
        <begin position="104"/>
        <end position="293"/>
    </location>
</feature>
<evidence type="ECO:0000256" key="7">
    <source>
        <dbReference type="ARBA" id="ARBA00022989"/>
    </source>
</evidence>
<organism evidence="13 14">
    <name type="scientific">Candidatus Contendobacter odensis Run_B_J11</name>
    <dbReference type="NCBI Taxonomy" id="1400861"/>
    <lineage>
        <taxon>Bacteria</taxon>
        <taxon>Pseudomonadati</taxon>
        <taxon>Pseudomonadota</taxon>
        <taxon>Gammaproteobacteria</taxon>
        <taxon>Candidatus Competibacteraceae</taxon>
        <taxon>Candidatus Contendibacter</taxon>
    </lineage>
</organism>
<feature type="coiled-coil region" evidence="10">
    <location>
        <begin position="224"/>
        <end position="294"/>
    </location>
</feature>
<dbReference type="PANTHER" id="PTHR30386:SF17">
    <property type="entry name" value="ALKALINE PROTEASE SECRETION PROTEIN APRE"/>
    <property type="match status" value="1"/>
</dbReference>
<evidence type="ECO:0000256" key="1">
    <source>
        <dbReference type="ARBA" id="ARBA00004377"/>
    </source>
</evidence>
<name>A0A7U7J4H5_9GAMM</name>
<dbReference type="InterPro" id="IPR058982">
    <property type="entry name" value="Beta-barrel_AprE"/>
</dbReference>
<dbReference type="InterPro" id="IPR050739">
    <property type="entry name" value="MFP"/>
</dbReference>
<evidence type="ECO:0000256" key="5">
    <source>
        <dbReference type="ARBA" id="ARBA00022519"/>
    </source>
</evidence>
<dbReference type="Pfam" id="PF26002">
    <property type="entry name" value="Beta-barrel_AprE"/>
    <property type="match status" value="1"/>
</dbReference>
<keyword evidence="3 9" id="KW-0813">Transport</keyword>
<keyword evidence="6 9" id="KW-0812">Transmembrane</keyword>